<dbReference type="GO" id="GO:0005829">
    <property type="term" value="C:cytosol"/>
    <property type="evidence" value="ECO:0007669"/>
    <property type="project" value="TreeGrafter"/>
</dbReference>
<evidence type="ECO:0000256" key="2">
    <source>
        <dbReference type="SAM" id="MobiDB-lite"/>
    </source>
</evidence>
<dbReference type="Proteomes" id="UP000751190">
    <property type="component" value="Unassembled WGS sequence"/>
</dbReference>
<gene>
    <name evidence="4" type="ORF">KFE25_001370</name>
</gene>
<proteinExistence type="inferred from homology"/>
<dbReference type="PROSITE" id="PS51203">
    <property type="entry name" value="CS"/>
    <property type="match status" value="1"/>
</dbReference>
<dbReference type="InterPro" id="IPR008978">
    <property type="entry name" value="HSP20-like_chaperone"/>
</dbReference>
<comment type="caution">
    <text evidence="4">The sequence shown here is derived from an EMBL/GenBank/DDBJ whole genome shotgun (WGS) entry which is preliminary data.</text>
</comment>
<accession>A0A8J6C4I6</accession>
<keyword evidence="5" id="KW-1185">Reference proteome</keyword>
<dbReference type="EMBL" id="JAGTXO010000024">
    <property type="protein sequence ID" value="KAG8461752.1"/>
    <property type="molecule type" value="Genomic_DNA"/>
</dbReference>
<dbReference type="PANTHER" id="PTHR22932:SF1">
    <property type="entry name" value="CO-CHAPERONE PROTEIN DAF-41"/>
    <property type="match status" value="1"/>
</dbReference>
<dbReference type="Gene3D" id="2.60.40.790">
    <property type="match status" value="1"/>
</dbReference>
<dbReference type="InterPro" id="IPR045250">
    <property type="entry name" value="p23-like"/>
</dbReference>
<evidence type="ECO:0000313" key="4">
    <source>
        <dbReference type="EMBL" id="KAG8461752.1"/>
    </source>
</evidence>
<sequence length="152" mass="16776">MSATVHWAQRAGTVYLTWEYVAAKDVTVTLSDAALSFSATVGDKQLAMADMALGGAIVPAESKWFANDRCVQAILKKAKVEWWDKLCADRAFKPFVKPDWSRWVEEDDAEYAGRINGIDFDGAGGDWDDEADSDDDDVPLDDLDVSVPKEPQ</sequence>
<evidence type="ECO:0000313" key="5">
    <source>
        <dbReference type="Proteomes" id="UP000751190"/>
    </source>
</evidence>
<dbReference type="GO" id="GO:0051087">
    <property type="term" value="F:protein-folding chaperone binding"/>
    <property type="evidence" value="ECO:0007669"/>
    <property type="project" value="TreeGrafter"/>
</dbReference>
<dbReference type="SUPFAM" id="SSF49764">
    <property type="entry name" value="HSP20-like chaperones"/>
    <property type="match status" value="1"/>
</dbReference>
<dbReference type="AlphaFoldDB" id="A0A8J6C4I6"/>
<dbReference type="PANTHER" id="PTHR22932">
    <property type="entry name" value="TELOMERASE-BINDING PROTEIN P23 HSP90 CO-CHAPERONE"/>
    <property type="match status" value="1"/>
</dbReference>
<dbReference type="OrthoDB" id="1564555at2759"/>
<evidence type="ECO:0000256" key="1">
    <source>
        <dbReference type="ARBA" id="ARBA00025733"/>
    </source>
</evidence>
<comment type="similarity">
    <text evidence="1">Belongs to the p23/wos2 family.</text>
</comment>
<dbReference type="Pfam" id="PF04969">
    <property type="entry name" value="CS"/>
    <property type="match status" value="1"/>
</dbReference>
<dbReference type="OMA" id="IEHKVTD"/>
<dbReference type="GO" id="GO:0051131">
    <property type="term" value="P:chaperone-mediated protein complex assembly"/>
    <property type="evidence" value="ECO:0007669"/>
    <property type="project" value="TreeGrafter"/>
</dbReference>
<dbReference type="GO" id="GO:0051879">
    <property type="term" value="F:Hsp90 protein binding"/>
    <property type="evidence" value="ECO:0007669"/>
    <property type="project" value="InterPro"/>
</dbReference>
<evidence type="ECO:0000259" key="3">
    <source>
        <dbReference type="PROSITE" id="PS51203"/>
    </source>
</evidence>
<dbReference type="InterPro" id="IPR007052">
    <property type="entry name" value="CS_dom"/>
</dbReference>
<organism evidence="4 5">
    <name type="scientific">Diacronema lutheri</name>
    <name type="common">Unicellular marine alga</name>
    <name type="synonym">Monochrysis lutheri</name>
    <dbReference type="NCBI Taxonomy" id="2081491"/>
    <lineage>
        <taxon>Eukaryota</taxon>
        <taxon>Haptista</taxon>
        <taxon>Haptophyta</taxon>
        <taxon>Pavlovophyceae</taxon>
        <taxon>Pavlovales</taxon>
        <taxon>Pavlovaceae</taxon>
        <taxon>Diacronema</taxon>
    </lineage>
</organism>
<dbReference type="GO" id="GO:0005634">
    <property type="term" value="C:nucleus"/>
    <property type="evidence" value="ECO:0007669"/>
    <property type="project" value="TreeGrafter"/>
</dbReference>
<feature type="region of interest" description="Disordered" evidence="2">
    <location>
        <begin position="120"/>
        <end position="152"/>
    </location>
</feature>
<dbReference type="GO" id="GO:0006457">
    <property type="term" value="P:protein folding"/>
    <property type="evidence" value="ECO:0007669"/>
    <property type="project" value="TreeGrafter"/>
</dbReference>
<dbReference type="CDD" id="cd06465">
    <property type="entry name" value="p23_hB-ind1_like"/>
    <property type="match status" value="1"/>
</dbReference>
<protein>
    <recommendedName>
        <fullName evidence="3">CS domain-containing protein</fullName>
    </recommendedName>
</protein>
<feature type="compositionally biased region" description="Acidic residues" evidence="2">
    <location>
        <begin position="126"/>
        <end position="144"/>
    </location>
</feature>
<name>A0A8J6C4I6_DIALT</name>
<feature type="domain" description="CS" evidence="3">
    <location>
        <begin position="1"/>
        <end position="87"/>
    </location>
</feature>
<reference evidence="4" key="1">
    <citation type="submission" date="2021-05" db="EMBL/GenBank/DDBJ databases">
        <title>The genome of the haptophyte Pavlova lutheri (Diacronema luteri, Pavlovales) - a model for lipid biosynthesis in eukaryotic algae.</title>
        <authorList>
            <person name="Hulatt C.J."/>
            <person name="Posewitz M.C."/>
        </authorList>
    </citation>
    <scope>NUCLEOTIDE SEQUENCE</scope>
    <source>
        <strain evidence="4">NIVA-4/92</strain>
    </source>
</reference>